<feature type="transmembrane region" description="Helical" evidence="1">
    <location>
        <begin position="372"/>
        <end position="391"/>
    </location>
</feature>
<feature type="transmembrane region" description="Helical" evidence="1">
    <location>
        <begin position="164"/>
        <end position="181"/>
    </location>
</feature>
<feature type="transmembrane region" description="Helical" evidence="1">
    <location>
        <begin position="211"/>
        <end position="230"/>
    </location>
</feature>
<accession>A0ABU3L5L3</accession>
<keyword evidence="1" id="KW-0812">Transmembrane</keyword>
<protein>
    <submittedName>
        <fullName evidence="2">O-antigen polymerase</fullName>
    </submittedName>
</protein>
<sequence>MRKIRIFNVLHPAIFFLVAFVFFLMLYPFLLEYYFPFFNTTLKVRAILIVYLVIFVLAAHWAPNYLLLKTFPNLKDMVAQVRMDIKHWKRAFYLFFLSGVALYLYIYFFQMGTIPIFLDDLESARVGAKAGLGKYILIGNALISVSLVYRFAVEKFVLGKIKPISVVYLLIGVFFVMGIGFRGPAAYLVVSCFLAYLIFTQKYLNEQGISFRYILTGIIFIIFLSLLGYYRHTGQISYRAIGSTAWTTAVNVSNLADIVHNTDKEGEFYYGQTVLNDLGMTVGLHERGFTGVILKEKYQLEFEGEGMTITSPGEAYMNFGWFGIILHAAFLGTLAGFVYEIIIRSGKLSWFVILVLFSLNFSRLAVGGIVAPGLFFLVPQLILCAVFIFIAKLKI</sequence>
<feature type="transmembrane region" description="Helical" evidence="1">
    <location>
        <begin position="132"/>
        <end position="152"/>
    </location>
</feature>
<feature type="transmembrane region" description="Helical" evidence="1">
    <location>
        <begin position="47"/>
        <end position="68"/>
    </location>
</feature>
<feature type="transmembrane region" description="Helical" evidence="1">
    <location>
        <begin position="12"/>
        <end position="35"/>
    </location>
</feature>
<keyword evidence="1" id="KW-0472">Membrane</keyword>
<feature type="transmembrane region" description="Helical" evidence="1">
    <location>
        <begin position="319"/>
        <end position="341"/>
    </location>
</feature>
<keyword evidence="3" id="KW-1185">Reference proteome</keyword>
<name>A0ABU3L5L3_9FLAO</name>
<dbReference type="RefSeq" id="WP_314014537.1">
    <property type="nucleotide sequence ID" value="NZ_JAVTTP010000001.1"/>
</dbReference>
<gene>
    <name evidence="2" type="ORF">RQM65_09680</name>
</gene>
<dbReference type="EMBL" id="JAVTTP010000001">
    <property type="protein sequence ID" value="MDT7828930.1"/>
    <property type="molecule type" value="Genomic_DNA"/>
</dbReference>
<proteinExistence type="predicted"/>
<dbReference type="Proteomes" id="UP001250656">
    <property type="component" value="Unassembled WGS sequence"/>
</dbReference>
<reference evidence="2 3" key="1">
    <citation type="submission" date="2023-09" db="EMBL/GenBank/DDBJ databases">
        <title>Novel taxa isolated from Blanes Bay.</title>
        <authorList>
            <person name="Rey-Velasco X."/>
            <person name="Lucena T."/>
        </authorList>
    </citation>
    <scope>NUCLEOTIDE SEQUENCE [LARGE SCALE GENOMIC DNA]</scope>
    <source>
        <strain evidence="2 3">S334</strain>
    </source>
</reference>
<feature type="transmembrane region" description="Helical" evidence="1">
    <location>
        <begin position="92"/>
        <end position="112"/>
    </location>
</feature>
<evidence type="ECO:0000313" key="2">
    <source>
        <dbReference type="EMBL" id="MDT7828930.1"/>
    </source>
</evidence>
<evidence type="ECO:0000313" key="3">
    <source>
        <dbReference type="Proteomes" id="UP001250656"/>
    </source>
</evidence>
<keyword evidence="1" id="KW-1133">Transmembrane helix</keyword>
<comment type="caution">
    <text evidence="2">The sequence shown here is derived from an EMBL/GenBank/DDBJ whole genome shotgun (WGS) entry which is preliminary data.</text>
</comment>
<organism evidence="2 3">
    <name type="scientific">Pricia mediterranea</name>
    <dbReference type="NCBI Taxonomy" id="3076079"/>
    <lineage>
        <taxon>Bacteria</taxon>
        <taxon>Pseudomonadati</taxon>
        <taxon>Bacteroidota</taxon>
        <taxon>Flavobacteriia</taxon>
        <taxon>Flavobacteriales</taxon>
        <taxon>Flavobacteriaceae</taxon>
        <taxon>Pricia</taxon>
    </lineage>
</organism>
<dbReference type="NCBIfam" id="TIGR04370">
    <property type="entry name" value="glyco_rpt_poly"/>
    <property type="match status" value="1"/>
</dbReference>
<evidence type="ECO:0000256" key="1">
    <source>
        <dbReference type="SAM" id="Phobius"/>
    </source>
</evidence>